<protein>
    <submittedName>
        <fullName evidence="2">Uncharacterized protein</fullName>
    </submittedName>
</protein>
<organism evidence="2 3">
    <name type="scientific">Laedolimicola intestinihominis</name>
    <dbReference type="NCBI Taxonomy" id="3133166"/>
    <lineage>
        <taxon>Bacteria</taxon>
        <taxon>Bacillati</taxon>
        <taxon>Bacillota</taxon>
        <taxon>Clostridia</taxon>
        <taxon>Lachnospirales</taxon>
        <taxon>Lachnospiraceae</taxon>
        <taxon>Laedolimicola</taxon>
    </lineage>
</organism>
<keyword evidence="1" id="KW-0812">Transmembrane</keyword>
<dbReference type="Proteomes" id="UP001438008">
    <property type="component" value="Unassembled WGS sequence"/>
</dbReference>
<feature type="transmembrane region" description="Helical" evidence="1">
    <location>
        <begin position="56"/>
        <end position="77"/>
    </location>
</feature>
<dbReference type="EMBL" id="JBBMFE010000015">
    <property type="protein sequence ID" value="MEQ2473583.1"/>
    <property type="molecule type" value="Genomic_DNA"/>
</dbReference>
<name>A0ABV1FKH7_9FIRM</name>
<gene>
    <name evidence="2" type="ORF">WMO29_13955</name>
</gene>
<evidence type="ECO:0000256" key="1">
    <source>
        <dbReference type="SAM" id="Phobius"/>
    </source>
</evidence>
<comment type="caution">
    <text evidence="2">The sequence shown here is derived from an EMBL/GenBank/DDBJ whole genome shotgun (WGS) entry which is preliminary data.</text>
</comment>
<keyword evidence="1" id="KW-0472">Membrane</keyword>
<keyword evidence="3" id="KW-1185">Reference proteome</keyword>
<keyword evidence="1" id="KW-1133">Transmembrane helix</keyword>
<proteinExistence type="predicted"/>
<accession>A0ABV1FKH7</accession>
<reference evidence="2 3" key="1">
    <citation type="submission" date="2024-03" db="EMBL/GenBank/DDBJ databases">
        <title>Human intestinal bacterial collection.</title>
        <authorList>
            <person name="Pauvert C."/>
            <person name="Hitch T.C.A."/>
            <person name="Clavel T."/>
        </authorList>
    </citation>
    <scope>NUCLEOTIDE SEQUENCE [LARGE SCALE GENOMIC DNA]</scope>
    <source>
        <strain evidence="2 3">CLA-AA-H132</strain>
    </source>
</reference>
<evidence type="ECO:0000313" key="2">
    <source>
        <dbReference type="EMBL" id="MEQ2473583.1"/>
    </source>
</evidence>
<sequence>MILFKKKTAPALSEALADRMLENIFDACQAEPNTIPLKTLISYTRYRRERFSFQKILLVVILLLFCLLPLLFLYPGVSLQLQPTDTPWLPTYRIDVDTLLPVSSVYAEVDGARLLVAAAGENTYIVEPRANGTLSVTVTLINNQYQTVTVPVSGVDTEAPACSSHSQKDGKVWLTLEDSGSGVEYSSITALDQDGRQAAPLQVDEAGQTAVFSCPEHFLDVCVPDRAGNTLHLRITMK</sequence>
<evidence type="ECO:0000313" key="3">
    <source>
        <dbReference type="Proteomes" id="UP001438008"/>
    </source>
</evidence>
<dbReference type="RefSeq" id="WP_349165186.1">
    <property type="nucleotide sequence ID" value="NZ_JBBMFE010000015.1"/>
</dbReference>